<evidence type="ECO:0000259" key="1">
    <source>
        <dbReference type="Pfam" id="PF14261"/>
    </source>
</evidence>
<evidence type="ECO:0000313" key="2">
    <source>
        <dbReference type="EMBL" id="KYC40555.1"/>
    </source>
</evidence>
<dbReference type="EMBL" id="ANNX02000027">
    <property type="protein sequence ID" value="KYC40555.1"/>
    <property type="molecule type" value="Genomic_DNA"/>
</dbReference>
<gene>
    <name evidence="2" type="ORF">WA1_25890</name>
</gene>
<organism evidence="2 3">
    <name type="scientific">Scytonema hofmannii PCC 7110</name>
    <dbReference type="NCBI Taxonomy" id="128403"/>
    <lineage>
        <taxon>Bacteria</taxon>
        <taxon>Bacillati</taxon>
        <taxon>Cyanobacteriota</taxon>
        <taxon>Cyanophyceae</taxon>
        <taxon>Nostocales</taxon>
        <taxon>Scytonemataceae</taxon>
        <taxon>Scytonema</taxon>
    </lineage>
</organism>
<evidence type="ECO:0000313" key="3">
    <source>
        <dbReference type="Proteomes" id="UP000076925"/>
    </source>
</evidence>
<dbReference type="STRING" id="128403.WA1_25890"/>
<name>A0A139X7C0_9CYAN</name>
<keyword evidence="3" id="KW-1185">Reference proteome</keyword>
<reference evidence="2 3" key="1">
    <citation type="journal article" date="2013" name="Genome Biol. Evol.">
        <title>Genomes of Stigonematalean cyanobacteria (subsection V) and the evolution of oxygenic photosynthesis from prokaryotes to plastids.</title>
        <authorList>
            <person name="Dagan T."/>
            <person name="Roettger M."/>
            <person name="Stucken K."/>
            <person name="Landan G."/>
            <person name="Koch R."/>
            <person name="Major P."/>
            <person name="Gould S.B."/>
            <person name="Goremykin V.V."/>
            <person name="Rippka R."/>
            <person name="Tandeau de Marsac N."/>
            <person name="Gugger M."/>
            <person name="Lockhart P.J."/>
            <person name="Allen J.F."/>
            <person name="Brune I."/>
            <person name="Maus I."/>
            <person name="Puhler A."/>
            <person name="Martin W.F."/>
        </authorList>
    </citation>
    <scope>NUCLEOTIDE SEQUENCE [LARGE SCALE GENOMIC DNA]</scope>
    <source>
        <strain evidence="2 3">PCC 7110</strain>
    </source>
</reference>
<dbReference type="AlphaFoldDB" id="A0A139X7C0"/>
<protein>
    <recommendedName>
        <fullName evidence="1">DUF4351 domain-containing protein</fullName>
    </recommendedName>
</protein>
<dbReference type="RefSeq" id="WP_017746993.1">
    <property type="nucleotide sequence ID" value="NZ_KQ976354.1"/>
</dbReference>
<accession>A0A139X7C0</accession>
<sequence length="78" mass="8993">MLDKEGIMEIVTSWERRASLQATRSLIIRQLNRRVGQLSDTITSQIENLPIQQLEALGEALFDFTNLADLEIWLEVNH</sequence>
<dbReference type="InterPro" id="IPR025587">
    <property type="entry name" value="DUF4351"/>
</dbReference>
<comment type="caution">
    <text evidence="2">The sequence shown here is derived from an EMBL/GenBank/DDBJ whole genome shotgun (WGS) entry which is preliminary data.</text>
</comment>
<dbReference type="Pfam" id="PF14261">
    <property type="entry name" value="DUF4351"/>
    <property type="match status" value="1"/>
</dbReference>
<dbReference type="PANTHER" id="PTHR35586:SF2">
    <property type="entry name" value="SLL1542 PROTEIN"/>
    <property type="match status" value="1"/>
</dbReference>
<feature type="domain" description="DUF4351" evidence="1">
    <location>
        <begin position="19"/>
        <end position="74"/>
    </location>
</feature>
<dbReference type="PANTHER" id="PTHR35586">
    <property type="entry name" value="SLL1691 PROTEIN"/>
    <property type="match status" value="1"/>
</dbReference>
<dbReference type="Proteomes" id="UP000076925">
    <property type="component" value="Unassembled WGS sequence"/>
</dbReference>
<proteinExistence type="predicted"/>